<dbReference type="Gene3D" id="1.10.1060.10">
    <property type="entry name" value="Alpha-helical ferredoxin"/>
    <property type="match status" value="1"/>
</dbReference>
<name>H5SFC2_9BACT</name>
<evidence type="ECO:0000256" key="6">
    <source>
        <dbReference type="ARBA" id="ARBA00023004"/>
    </source>
</evidence>
<evidence type="ECO:0000256" key="7">
    <source>
        <dbReference type="ARBA" id="ARBA00023014"/>
    </source>
</evidence>
<feature type="domain" description="4Fe-4S ferredoxin-type" evidence="9">
    <location>
        <begin position="356"/>
        <end position="384"/>
    </location>
</feature>
<keyword evidence="3" id="KW-0479">Metal-binding</keyword>
<dbReference type="EMBL" id="AP011701">
    <property type="protein sequence ID" value="BAL54858.1"/>
    <property type="molecule type" value="Genomic_DNA"/>
</dbReference>
<dbReference type="InterPro" id="IPR003741">
    <property type="entry name" value="LUD_dom"/>
</dbReference>
<feature type="domain" description="4Fe-4S ferredoxin-type" evidence="9">
    <location>
        <begin position="297"/>
        <end position="327"/>
    </location>
</feature>
<dbReference type="AlphaFoldDB" id="H5SFC2"/>
<evidence type="ECO:0000256" key="3">
    <source>
        <dbReference type="ARBA" id="ARBA00022723"/>
    </source>
</evidence>
<evidence type="ECO:0000256" key="8">
    <source>
        <dbReference type="SAM" id="MobiDB-lite"/>
    </source>
</evidence>
<keyword evidence="5" id="KW-0249">Electron transport</keyword>
<feature type="region of interest" description="Disordered" evidence="8">
    <location>
        <begin position="253"/>
        <end position="277"/>
    </location>
</feature>
<evidence type="ECO:0000256" key="4">
    <source>
        <dbReference type="ARBA" id="ARBA00022737"/>
    </source>
</evidence>
<keyword evidence="1" id="KW-0813">Transport</keyword>
<dbReference type="GO" id="GO:0006089">
    <property type="term" value="P:lactate metabolic process"/>
    <property type="evidence" value="ECO:0007669"/>
    <property type="project" value="InterPro"/>
</dbReference>
<reference evidence="10" key="2">
    <citation type="journal article" date="2012" name="PLoS ONE">
        <title>A Deeply Branching Thermophilic Bacterium with an Ancient Acetyl-CoA Pathway Dominates a Subsurface Ecosystem.</title>
        <authorList>
            <person name="Takami H."/>
            <person name="Noguchi H."/>
            <person name="Takaki Y."/>
            <person name="Uchiyama I."/>
            <person name="Toyoda A."/>
            <person name="Nishi S."/>
            <person name="Chee G.-J."/>
            <person name="Arai W."/>
            <person name="Nunoura T."/>
            <person name="Itoh T."/>
            <person name="Hattori M."/>
            <person name="Takai K."/>
        </authorList>
    </citation>
    <scope>NUCLEOTIDE SEQUENCE</scope>
</reference>
<dbReference type="GO" id="GO:0046872">
    <property type="term" value="F:metal ion binding"/>
    <property type="evidence" value="ECO:0007669"/>
    <property type="project" value="UniProtKB-KW"/>
</dbReference>
<dbReference type="Gene3D" id="3.40.50.10420">
    <property type="entry name" value="NagB/RpiA/CoA transferase-like"/>
    <property type="match status" value="1"/>
</dbReference>
<proteinExistence type="predicted"/>
<dbReference type="InterPro" id="IPR017900">
    <property type="entry name" value="4Fe4S_Fe_S_CS"/>
</dbReference>
<dbReference type="InterPro" id="IPR024185">
    <property type="entry name" value="FTHF_cligase-like_sf"/>
</dbReference>
<dbReference type="InterPro" id="IPR017896">
    <property type="entry name" value="4Fe4S_Fe-S-bd"/>
</dbReference>
<evidence type="ECO:0000256" key="5">
    <source>
        <dbReference type="ARBA" id="ARBA00022982"/>
    </source>
</evidence>
<keyword evidence="2" id="KW-0004">4Fe-4S</keyword>
<dbReference type="PROSITE" id="PS51379">
    <property type="entry name" value="4FE4S_FER_2"/>
    <property type="match status" value="2"/>
</dbReference>
<keyword evidence="7" id="KW-0411">Iron-sulfur</keyword>
<evidence type="ECO:0000256" key="1">
    <source>
        <dbReference type="ARBA" id="ARBA00022448"/>
    </source>
</evidence>
<evidence type="ECO:0000256" key="2">
    <source>
        <dbReference type="ARBA" id="ARBA00022485"/>
    </source>
</evidence>
<dbReference type="InterPro" id="IPR037171">
    <property type="entry name" value="NagB/RpiA_transferase-like"/>
</dbReference>
<dbReference type="SUPFAM" id="SSF46548">
    <property type="entry name" value="alpha-helical ferredoxin"/>
    <property type="match status" value="1"/>
</dbReference>
<dbReference type="SUPFAM" id="SSF100950">
    <property type="entry name" value="NagB/RpiA/CoA transferase-like"/>
    <property type="match status" value="1"/>
</dbReference>
<dbReference type="GO" id="GO:0051539">
    <property type="term" value="F:4 iron, 4 sulfur cluster binding"/>
    <property type="evidence" value="ECO:0007669"/>
    <property type="project" value="UniProtKB-KW"/>
</dbReference>
<reference evidence="10" key="1">
    <citation type="journal article" date="2005" name="Environ. Microbiol.">
        <title>Genetic and functional properties of uncultivated thermophilic crenarchaeotes from a subsurface gold mine as revealed by analysis of genome fragments.</title>
        <authorList>
            <person name="Nunoura T."/>
            <person name="Hirayama H."/>
            <person name="Takami H."/>
            <person name="Oida H."/>
            <person name="Nishi S."/>
            <person name="Shimamura S."/>
            <person name="Suzuki Y."/>
            <person name="Inagaki F."/>
            <person name="Takai K."/>
            <person name="Nealson K.H."/>
            <person name="Horikoshi K."/>
        </authorList>
    </citation>
    <scope>NUCLEOTIDE SEQUENCE</scope>
</reference>
<dbReference type="InterPro" id="IPR004017">
    <property type="entry name" value="Cys_rich_dom"/>
</dbReference>
<dbReference type="InterPro" id="IPR004452">
    <property type="entry name" value="LutB/LldF"/>
</dbReference>
<gene>
    <name evidence="10" type="ORF">HGMM_F21A08C41</name>
</gene>
<dbReference type="Pfam" id="PF02589">
    <property type="entry name" value="LUD_dom"/>
    <property type="match status" value="1"/>
</dbReference>
<dbReference type="Pfam" id="PF02754">
    <property type="entry name" value="CCG"/>
    <property type="match status" value="2"/>
</dbReference>
<keyword evidence="6" id="KW-0408">Iron</keyword>
<dbReference type="InterPro" id="IPR009051">
    <property type="entry name" value="Helical_ferredxn"/>
</dbReference>
<keyword evidence="4" id="KW-0677">Repeat</keyword>
<accession>H5SFC2</accession>
<organism evidence="10">
    <name type="scientific">uncultured Acetothermia bacterium</name>
    <dbReference type="NCBI Taxonomy" id="236499"/>
    <lineage>
        <taxon>Bacteria</taxon>
        <taxon>Candidatus Bipolaricaulota</taxon>
        <taxon>environmental samples</taxon>
    </lineage>
</organism>
<dbReference type="PANTHER" id="PTHR47153:SF2">
    <property type="entry name" value="LACTATE UTILIZATION PROTEIN B"/>
    <property type="match status" value="1"/>
</dbReference>
<dbReference type="Pfam" id="PF13183">
    <property type="entry name" value="Fer4_8"/>
    <property type="match status" value="1"/>
</dbReference>
<protein>
    <submittedName>
        <fullName evidence="10">Fe-S cluster binding protein</fullName>
    </submittedName>
</protein>
<evidence type="ECO:0000259" key="9">
    <source>
        <dbReference type="PROSITE" id="PS51379"/>
    </source>
</evidence>
<dbReference type="PANTHER" id="PTHR47153">
    <property type="entry name" value="LACTATE UTILIZATION PROTEIN B"/>
    <property type="match status" value="1"/>
</dbReference>
<dbReference type="GO" id="GO:0016491">
    <property type="term" value="F:oxidoreductase activity"/>
    <property type="evidence" value="ECO:0007669"/>
    <property type="project" value="UniProtKB-ARBA"/>
</dbReference>
<evidence type="ECO:0000313" key="10">
    <source>
        <dbReference type="EMBL" id="BAL54858.1"/>
    </source>
</evidence>
<sequence length="723" mass="80283">MHTALSRASLYFDLSRTWAFADIPDRDSLRRAARQIKERSIAQLDALIEQLRERVTQHGAHFYLASDAQAANDYLTKLVRERGVTRAVKSKSMVTEEIELNKHLESAGVEVIETDLGERIIQLAGERPFHITGPAIHKPREAVGKLFAEKLGVPYTDDPYELTKIARAALRQSYLEADMGITGANFAVAQTGTFIIITNEGNDRLTMTLPKIHIIITGIEKIVPTLSDALVLLKLLPRSATAQKLTSYVSLVTPTSPPAPPRHGEGSSPFPVGKGARGLGQDRDVHVIVVDNGRSRMRADRDFREALYCIRCGSCMNICPAFRSVGGHVYAGQTYMGVIGAIWTAFVDHNGQGDLPRARELASLCMTCGLCAQECPVMIDLPWRNAQLLSRANETLGRKSVDRLKSFAYRKLLPNRKRLARAVTAWQMGTRVGLPKIVHAILARTDEDFAHGIEIVQGHQFKKFLHKRLSELLSKNPGSPKHRVGYFVSCGVDLLYPDAGEATIKVLQHNDCAVRCTEKHICCGAPAFYYGDELAAKNLARLNIEILEKLDADVIISDEATCSGFLKNYPKLLRDDRAYAQRAERLSQRIRELSEFLSQIELKPFGALSGSVAYHAPCHLARTQKLGEKPLELLKKIPGLEIRELERSDHCCGGAGTYSTIHHRISLKILEDELERLKATGAQTLMTPCSACMIQHQYGCRKHKIAIQTAHLSELLARAWGVK</sequence>
<dbReference type="PROSITE" id="PS00198">
    <property type="entry name" value="4FE4S_FER_1"/>
    <property type="match status" value="2"/>
</dbReference>